<dbReference type="Pfam" id="PF00005">
    <property type="entry name" value="ABC_tran"/>
    <property type="match status" value="1"/>
</dbReference>
<evidence type="ECO:0000256" key="2">
    <source>
        <dbReference type="ARBA" id="ARBA00022448"/>
    </source>
</evidence>
<evidence type="ECO:0000259" key="6">
    <source>
        <dbReference type="PROSITE" id="PS50893"/>
    </source>
</evidence>
<dbReference type="InterPro" id="IPR027417">
    <property type="entry name" value="P-loop_NTPase"/>
</dbReference>
<dbReference type="Proteomes" id="UP000003824">
    <property type="component" value="Unassembled WGS sequence"/>
</dbReference>
<dbReference type="PROSITE" id="PS50893">
    <property type="entry name" value="ABC_TRANSPORTER_2"/>
    <property type="match status" value="1"/>
</dbReference>
<dbReference type="NCBIfam" id="TIGR01727">
    <property type="entry name" value="oligo_HPY"/>
    <property type="match status" value="1"/>
</dbReference>
<evidence type="ECO:0000256" key="1">
    <source>
        <dbReference type="ARBA" id="ARBA00005417"/>
    </source>
</evidence>
<dbReference type="CDD" id="cd03257">
    <property type="entry name" value="ABC_NikE_OppD_transporters"/>
    <property type="match status" value="1"/>
</dbReference>
<feature type="region of interest" description="Disordered" evidence="5">
    <location>
        <begin position="1"/>
        <end position="386"/>
    </location>
</feature>
<dbReference type="InterPro" id="IPR050319">
    <property type="entry name" value="ABC_transp_ATP-bind"/>
</dbReference>
<dbReference type="eggNOG" id="COG4608">
    <property type="taxonomic scope" value="Bacteria"/>
</dbReference>
<organism evidence="7 8">
    <name type="scientific">Streptomyces viridosporus (strain ATCC 14672 / DSM 40746 / JCM 4963 / KCTC 9882 / NRRL B-12104 / FH 1290)</name>
    <name type="common">Streptomyces ghanaensis</name>
    <dbReference type="NCBI Taxonomy" id="566461"/>
    <lineage>
        <taxon>Bacteria</taxon>
        <taxon>Bacillati</taxon>
        <taxon>Actinomycetota</taxon>
        <taxon>Actinomycetes</taxon>
        <taxon>Kitasatosporales</taxon>
        <taxon>Streptomycetaceae</taxon>
        <taxon>Streptomyces</taxon>
    </lineage>
</organism>
<feature type="compositionally biased region" description="Basic residues" evidence="5">
    <location>
        <begin position="55"/>
        <end position="70"/>
    </location>
</feature>
<feature type="compositionally biased region" description="Basic residues" evidence="5">
    <location>
        <begin position="228"/>
        <end position="238"/>
    </location>
</feature>
<dbReference type="InterPro" id="IPR003439">
    <property type="entry name" value="ABC_transporter-like_ATP-bd"/>
</dbReference>
<proteinExistence type="inferred from homology"/>
<gene>
    <name evidence="7" type="ORF">SSFG_02212</name>
</gene>
<reference evidence="8" key="1">
    <citation type="submission" date="2008-12" db="EMBL/GenBank/DDBJ databases">
        <title>Annotation of Streptomyces ghanaensis ATCC 14672.</title>
        <authorList>
            <consortium name="The Broad Institute Genome Sequencing Platform"/>
            <consortium name="Broad Institute Microbial Sequencing Center"/>
            <person name="Fischbach M."/>
            <person name="Ward D."/>
            <person name="Young S."/>
            <person name="Kodira C.D."/>
            <person name="Zeng Q."/>
            <person name="Koehrsen M."/>
            <person name="Godfrey P."/>
            <person name="Alvarado L."/>
            <person name="Berlin A.M."/>
            <person name="Borenstein D."/>
            <person name="Chen Z."/>
            <person name="Engels R."/>
            <person name="Freedman E."/>
            <person name="Gellesch M."/>
            <person name="Goldberg J."/>
            <person name="Griggs A."/>
            <person name="Gujja S."/>
            <person name="Heiman D.I."/>
            <person name="Hepburn T.A."/>
            <person name="Howarth C."/>
            <person name="Jen D."/>
            <person name="Larson L."/>
            <person name="Lewis B."/>
            <person name="Mehta T."/>
            <person name="Park D."/>
            <person name="Pearson M."/>
            <person name="Roberts A."/>
            <person name="Saif S."/>
            <person name="Shea T.D."/>
            <person name="Shenoy N."/>
            <person name="Sisk P."/>
            <person name="Stolte C."/>
            <person name="Sykes S.N."/>
            <person name="Walk T."/>
            <person name="White J."/>
            <person name="Yandava C."/>
            <person name="Straight P."/>
            <person name="Clardy J."/>
            <person name="Hung D."/>
            <person name="Kolter R."/>
            <person name="Mekalanos J."/>
            <person name="Walker S."/>
            <person name="Walsh C.T."/>
            <person name="Wieland B.L.C."/>
            <person name="Ilzarbe M."/>
            <person name="Galagan J."/>
            <person name="Nusbaum C."/>
            <person name="Birren B."/>
        </authorList>
    </citation>
    <scope>NUCLEOTIDE SEQUENCE [LARGE SCALE GENOMIC DNA]</scope>
    <source>
        <strain evidence="8">ATCC 14672 / DSM 40746 / JCM 4963 / KCTC 9882 / NRRL B-12104 / FH 1290</strain>
    </source>
</reference>
<dbReference type="FunFam" id="3.40.50.300:FF:000016">
    <property type="entry name" value="Oligopeptide ABC transporter ATP-binding component"/>
    <property type="match status" value="1"/>
</dbReference>
<sequence>MGRHARPGAALLQLRPHDGDLPRHRHHHHRPRLHPPRRGHAGSPRPEAEGLNHHVSAHCRRTDRHLRRPRPQGVPGGRRHLLRGRPGPGRGSGRRVRLREVRHLPGPDGPAAPQGPHHRRPCRVRRHGPVHDEPVRPPRPARQRNGDDLPGPAVLAQPGRADRRAGHRDPGAPPRDEGRGRPQGGRPPAGPGRHPRPDPAAQGVPAPALRRHAPARADRHGGGLRPAPAHRRRAHHGPRRDDPGADPGAAQGARGPGGHRPADDHSRPRRGRRPLRPGQRALRGQGRGVLRAPRAVRPPHPPLRTRTAGLHPASGRSPGRAAQPHPRLHQRPHRLGRRLRLRAPLRPVRDGLPDRHPAAHRAPCGRPSGAVRQPRTRRREGRGGPRMSLLELDGVKVHFPIKKGVLFDRTVGHVYAVDGVSLKVEAGETYGLVGESGCGKTTLGRSVLRLVDITEGSVVLDGTDLAKLPGEEMRRFRRRLQMVFQDPLGSLNPRQNIESILSEGMVAHGIGKDQEERREKIKAILERVGLPSNALSRYSHEFSGGQRQRIGIARALVLEPDVIICDEPVSALDVSIQAQVINLLEELQEELGLTYVVIAHDLAVVRHISDTIGVMYLGSLVEEAPSDALYAEPKHPYTKALMSAVPVPDPEVEDRRERILLTGDLPSPANPPSGCRFHTRCPWAQAERCSTERPQLRDVGGGHRVACHYAEEIAAGTLQRTTGEVVAATREGVEDNPVSEETGTATVPEQPGPPELEMGTGSAEEAEKVEAAEKAETSEEAEKAEPSEETEEAVKTEASEKAVSSEEAEKTETPEKTEETGEAVKAETPEKTETSEKAKKAETPEKNETPEKAEKAV</sequence>
<dbReference type="GO" id="GO:0055085">
    <property type="term" value="P:transmembrane transport"/>
    <property type="evidence" value="ECO:0007669"/>
    <property type="project" value="UniProtKB-ARBA"/>
</dbReference>
<feature type="compositionally biased region" description="Basic residues" evidence="5">
    <location>
        <begin position="116"/>
        <end position="128"/>
    </location>
</feature>
<dbReference type="GO" id="GO:0016887">
    <property type="term" value="F:ATP hydrolysis activity"/>
    <property type="evidence" value="ECO:0007669"/>
    <property type="project" value="InterPro"/>
</dbReference>
<feature type="compositionally biased region" description="Basic and acidic residues" evidence="5">
    <location>
        <begin position="765"/>
        <end position="857"/>
    </location>
</feature>
<dbReference type="EMBL" id="DS999641">
    <property type="protein sequence ID" value="EFE66964.2"/>
    <property type="molecule type" value="Genomic_DNA"/>
</dbReference>
<dbReference type="GO" id="GO:0015833">
    <property type="term" value="P:peptide transport"/>
    <property type="evidence" value="ECO:0007669"/>
    <property type="project" value="InterPro"/>
</dbReference>
<dbReference type="Gene3D" id="3.40.50.300">
    <property type="entry name" value="P-loop containing nucleotide triphosphate hydrolases"/>
    <property type="match status" value="1"/>
</dbReference>
<evidence type="ECO:0000256" key="3">
    <source>
        <dbReference type="ARBA" id="ARBA00022741"/>
    </source>
</evidence>
<evidence type="ECO:0000256" key="4">
    <source>
        <dbReference type="ARBA" id="ARBA00022840"/>
    </source>
</evidence>
<keyword evidence="4" id="KW-0067">ATP-binding</keyword>
<dbReference type="PANTHER" id="PTHR43776">
    <property type="entry name" value="TRANSPORT ATP-BINDING PROTEIN"/>
    <property type="match status" value="1"/>
</dbReference>
<dbReference type="SUPFAM" id="SSF52540">
    <property type="entry name" value="P-loop containing nucleoside triphosphate hydrolases"/>
    <property type="match status" value="1"/>
</dbReference>
<feature type="compositionally biased region" description="Basic residues" evidence="5">
    <location>
        <begin position="326"/>
        <end position="343"/>
    </location>
</feature>
<evidence type="ECO:0000256" key="5">
    <source>
        <dbReference type="SAM" id="MobiDB-lite"/>
    </source>
</evidence>
<keyword evidence="2" id="KW-0813">Transport</keyword>
<evidence type="ECO:0000313" key="8">
    <source>
        <dbReference type="Proteomes" id="UP000003824"/>
    </source>
</evidence>
<dbReference type="InterPro" id="IPR003593">
    <property type="entry name" value="AAA+_ATPase"/>
</dbReference>
<feature type="compositionally biased region" description="Low complexity" evidence="5">
    <location>
        <begin position="276"/>
        <end position="295"/>
    </location>
</feature>
<feature type="compositionally biased region" description="Basic and acidic residues" evidence="5">
    <location>
        <begin position="160"/>
        <end position="180"/>
    </location>
</feature>
<dbReference type="GO" id="GO:0005524">
    <property type="term" value="F:ATP binding"/>
    <property type="evidence" value="ECO:0007669"/>
    <property type="project" value="UniProtKB-KW"/>
</dbReference>
<comment type="similarity">
    <text evidence="1">Belongs to the ABC transporter superfamily.</text>
</comment>
<feature type="compositionally biased region" description="Basic and acidic residues" evidence="5">
    <location>
        <begin position="347"/>
        <end position="357"/>
    </location>
</feature>
<accession>D5ZVZ1</accession>
<dbReference type="SMART" id="SM00382">
    <property type="entry name" value="AAA"/>
    <property type="match status" value="1"/>
</dbReference>
<dbReference type="AlphaFoldDB" id="D5ZVZ1"/>
<dbReference type="InterPro" id="IPR013563">
    <property type="entry name" value="Oligopep_ABC_C"/>
</dbReference>
<keyword evidence="3" id="KW-0547">Nucleotide-binding</keyword>
<dbReference type="InterPro" id="IPR017871">
    <property type="entry name" value="ABC_transporter-like_CS"/>
</dbReference>
<feature type="compositionally biased region" description="Basic residues" evidence="5">
    <location>
        <begin position="23"/>
        <end position="40"/>
    </location>
</feature>
<dbReference type="Pfam" id="PF08352">
    <property type="entry name" value="oligo_HPY"/>
    <property type="match status" value="1"/>
</dbReference>
<dbReference type="PANTHER" id="PTHR43776:SF8">
    <property type="entry name" value="ABC TRANSPORTER, ATP-BINDING PROTEIN"/>
    <property type="match status" value="1"/>
</dbReference>
<protein>
    <submittedName>
        <fullName evidence="7">Oligopeptide/dipeptide ABC transporter</fullName>
    </submittedName>
</protein>
<dbReference type="PROSITE" id="PS00211">
    <property type="entry name" value="ABC_TRANSPORTER_1"/>
    <property type="match status" value="1"/>
</dbReference>
<feature type="domain" description="ABC transporter" evidence="6">
    <location>
        <begin position="401"/>
        <end position="642"/>
    </location>
</feature>
<evidence type="ECO:0000313" key="7">
    <source>
        <dbReference type="EMBL" id="EFE66964.2"/>
    </source>
</evidence>
<feature type="region of interest" description="Disordered" evidence="5">
    <location>
        <begin position="730"/>
        <end position="857"/>
    </location>
</feature>
<name>D5ZVZ1_STRV1</name>